<dbReference type="InterPro" id="IPR018247">
    <property type="entry name" value="EF_Hand_1_Ca_BS"/>
</dbReference>
<evidence type="ECO:0000313" key="4">
    <source>
        <dbReference type="Proteomes" id="UP000064844"/>
    </source>
</evidence>
<protein>
    <recommendedName>
        <fullName evidence="2">SLH domain-containing protein</fullName>
    </recommendedName>
</protein>
<dbReference type="InterPro" id="IPR001119">
    <property type="entry name" value="SLH_dom"/>
</dbReference>
<dbReference type="EMBL" id="CP011307">
    <property type="protein sequence ID" value="ALP94293.1"/>
    <property type="molecule type" value="Genomic_DNA"/>
</dbReference>
<dbReference type="Gene3D" id="2.60.40.1850">
    <property type="match status" value="1"/>
</dbReference>
<sequence>MTVTETTETGATIHIKSNKDYGTNQIGFYKVLKKSETGFDNAQELITSFGDITDSTTMMAASIPEFLAGPPTFTAQTEATKTVSDLEAGTEYVVYAAIGDYYAMAASNDYSGCSFAAMEFSTEAGATASLIEVTVTETTETGATIHIKNNKDYGTNQIGFYKVLKKSEPGFDNAQELITSFGDITDSTTMMAASIPEFLAGPPTFTAQTEATKTVSDLEAGTEYVVYAAIGDYYAMAASNDYSGCSFAAVEFTTKTAGGEGETPIPPDQENAVVEVSYQENGKDDITKVCFEKFEDATAALNTLSDCSDITLTLLKDTTIQPTKAYGYAAVIQKSCTLDLNGKVLTAYSDIVGSITGGLLVEGEVHFVLTDSSEEHSGMILSKAGSAAMITGLAIGSGFSDSVYEKLPGDITFEMNGTVVKDINYDQPKAVKGCLSISNSCVSAELNDSVVYGAVTTNCDSLELNNSRVEANTEGQRVLTFRGKLIMNESVIANTYDGSAESCTVSYYRGANENVDVGTILELTDSTISAVSGTALNLGMNQKVKYSVDLKEGAHILSNRGIGIYVDSQMVGPSWYDEENPTPHAVIHLYAGSVVSGTSAIEVAVGTKNYKLSDVTKVIRIEMDDGAFLGYDNVPALPNSSVMTYPTGMVLDVDTSNQVGFEEFYTLKNTSEMDQIIDTITFGYQNLATLNASIEGTRNLYIAGNADGTYDAILWNAFIEAYEAAIALIGTDETAANLNANQNEIDYREQQLSATALALRESLDTVDLSNLANGTYSIEIQMIHSRDDGSFSMANGAVGRTAVLTVKDDEQTLSVDFKPMALGPINGHLLKFWVYNAPTPNEAKLFDESYIQDDYVVHSNYYNQDGVNDPVYDANGTYPGRITFKLPYFKSTDGYNKIYGRVSVDAMASDQNVIMLLQYHTLKAITIQATLSIDADKISLLKAGTQSIGAKVTGDSGWTITATSDKSEVATAEYQDGKIIIRGVSAGDAVITVKAVKGEDELSRTIRVHVGTGTAGSAVTTETSGTANTKLDGDLITTNTTGGNITVSDKAVSVNASVSSDTVSKSTVTITDAFAGALEDALDALGVTSVLIETDVADITLDEDLIRQVAAENGDVILTVQKVSTANTPVGSPLAAIDVTLTASDGSKVEFKGGTMAIRVNTDAEGTDIVYAYSVEGGKLEERKRTSNSDGMIMWTTDHCSTWVLSKTYHRIEAEGGTAQPEEITGTWSVPIYVQNITTGGDSMANGAFAEYALAEVDDDSVKYTIGLQGMTLQGLYGHLERLWYVYDYPDDMTEADYTYYQDKNLDGEISKFPRTAAFTVDGAPSDSVYIYVSVDAMNSDQIGAGQQHALLLFNWDGAEKGSDAYDKAMGNLKGGSTAPDLTESTVASGESISSSNLDTYINEGGLTVENEDDSIYAVLDTAALEAIQKAAGSTKVKITLEKASRSDLNDAQKEAIGERPAFILTVTAGDEIISDFGDGVVEVSLPYELGEEENAGALVIWRVTEDGKLEFINCTYNEKTERVSFKTSRFAVYAIGYDEELLWTNPFTDVKEADWFYESVKYAAQKGLFAGTSETTFEPNTTMTRSMLVTVLYRLAGAPEVTDANKFANVESGKYYTDAVIWATQSGIVSGYGNGLFGTNDIVSREQLATILFRYAEGEGYDTTLIKDIGTFTDSGQVAGYAKRAMQWACANGIINGTSETTLSPKGSATRAQAAAILMRFDENIVIPAQEKTAAEAAKEDDED</sequence>
<dbReference type="SUPFAM" id="SSF158911">
    <property type="entry name" value="NEAT domain-like"/>
    <property type="match status" value="1"/>
</dbReference>
<dbReference type="KEGG" id="ibu:IB211_01902c"/>
<feature type="domain" description="SLH" evidence="2">
    <location>
        <begin position="1608"/>
        <end position="1667"/>
    </location>
</feature>
<dbReference type="Gene3D" id="2.60.40.1080">
    <property type="match status" value="1"/>
</dbReference>
<gene>
    <name evidence="3" type="ORF">IB211_01902c</name>
</gene>
<dbReference type="Pfam" id="PF00395">
    <property type="entry name" value="SLH"/>
    <property type="match status" value="3"/>
</dbReference>
<dbReference type="Proteomes" id="UP000064844">
    <property type="component" value="Chromosome"/>
</dbReference>
<accession>A0A0S2W4P0</accession>
<keyword evidence="4" id="KW-1185">Reference proteome</keyword>
<feature type="domain" description="SLH" evidence="2">
    <location>
        <begin position="1670"/>
        <end position="1733"/>
    </location>
</feature>
<evidence type="ECO:0000313" key="3">
    <source>
        <dbReference type="EMBL" id="ALP94293.1"/>
    </source>
</evidence>
<reference evidence="3 4" key="1">
    <citation type="journal article" date="2015" name="Nat. Commun.">
        <title>Production of butyrate from lysine and the Amadori product fructoselysine by a human gut commensal.</title>
        <authorList>
            <person name="Bui T.P."/>
            <person name="Ritari J."/>
            <person name="Boeren S."/>
            <person name="de Waard P."/>
            <person name="Plugge C.M."/>
            <person name="de Vos W.M."/>
        </authorList>
    </citation>
    <scope>NUCLEOTIDE SEQUENCE [LARGE SCALE GENOMIC DNA]</scope>
    <source>
        <strain evidence="3 4">AF211</strain>
    </source>
</reference>
<keyword evidence="1" id="KW-0677">Repeat</keyword>
<dbReference type="PROSITE" id="PS00018">
    <property type="entry name" value="EF_HAND_1"/>
    <property type="match status" value="1"/>
</dbReference>
<evidence type="ECO:0000259" key="2">
    <source>
        <dbReference type="PROSITE" id="PS51272"/>
    </source>
</evidence>
<name>A0A0S2W4P0_9FIRM</name>
<reference evidence="4" key="2">
    <citation type="submission" date="2015-04" db="EMBL/GenBank/DDBJ databases">
        <title>A butyrogenic pathway from the amino acid lysine in a human gut commensal.</title>
        <authorList>
            <person name="de Vos W.M."/>
            <person name="Bui N.T.P."/>
            <person name="Plugge C.M."/>
            <person name="Ritari J."/>
        </authorList>
    </citation>
    <scope>NUCLEOTIDE SEQUENCE [LARGE SCALE GENOMIC DNA]</scope>
    <source>
        <strain evidence="4">AF211</strain>
    </source>
</reference>
<proteinExistence type="predicted"/>
<dbReference type="PATRIC" id="fig|1297617.4.peg.1962"/>
<dbReference type="PROSITE" id="PS51272">
    <property type="entry name" value="SLH"/>
    <property type="match status" value="3"/>
</dbReference>
<organism evidence="3 4">
    <name type="scientific">Intestinimonas butyriciproducens</name>
    <dbReference type="NCBI Taxonomy" id="1297617"/>
    <lineage>
        <taxon>Bacteria</taxon>
        <taxon>Bacillati</taxon>
        <taxon>Bacillota</taxon>
        <taxon>Clostridia</taxon>
        <taxon>Eubacteriales</taxon>
        <taxon>Intestinimonas</taxon>
    </lineage>
</organism>
<dbReference type="STRING" id="1297617.IB211_01902c"/>
<evidence type="ECO:0000256" key="1">
    <source>
        <dbReference type="ARBA" id="ARBA00022737"/>
    </source>
</evidence>
<feature type="domain" description="SLH" evidence="2">
    <location>
        <begin position="1544"/>
        <end position="1607"/>
    </location>
</feature>
<dbReference type="InterPro" id="IPR037250">
    <property type="entry name" value="NEAT_dom_sf"/>
</dbReference>